<evidence type="ECO:0000313" key="4">
    <source>
        <dbReference type="Proteomes" id="UP000247810"/>
    </source>
</evidence>
<evidence type="ECO:0000259" key="2">
    <source>
        <dbReference type="PROSITE" id="PS50800"/>
    </source>
</evidence>
<dbReference type="Pfam" id="PF09159">
    <property type="entry name" value="Ydc2-catalyt"/>
    <property type="match status" value="1"/>
</dbReference>
<feature type="region of interest" description="Disordered" evidence="1">
    <location>
        <begin position="102"/>
        <end position="136"/>
    </location>
</feature>
<protein>
    <recommendedName>
        <fullName evidence="2">SAP domain-containing protein</fullName>
    </recommendedName>
</protein>
<keyword evidence="4" id="KW-1185">Reference proteome</keyword>
<feature type="compositionally biased region" description="Low complexity" evidence="1">
    <location>
        <begin position="171"/>
        <end position="188"/>
    </location>
</feature>
<organism evidence="3 4">
    <name type="scientific">Aspergillus ellipticus CBS 707.79</name>
    <dbReference type="NCBI Taxonomy" id="1448320"/>
    <lineage>
        <taxon>Eukaryota</taxon>
        <taxon>Fungi</taxon>
        <taxon>Dikarya</taxon>
        <taxon>Ascomycota</taxon>
        <taxon>Pezizomycotina</taxon>
        <taxon>Eurotiomycetes</taxon>
        <taxon>Eurotiomycetidae</taxon>
        <taxon>Eurotiales</taxon>
        <taxon>Aspergillaceae</taxon>
        <taxon>Aspergillus</taxon>
        <taxon>Aspergillus subgen. Circumdati</taxon>
    </lineage>
</organism>
<evidence type="ECO:0000256" key="1">
    <source>
        <dbReference type="SAM" id="MobiDB-lite"/>
    </source>
</evidence>
<dbReference type="InterPro" id="IPR036397">
    <property type="entry name" value="RNaseH_sf"/>
</dbReference>
<feature type="compositionally biased region" description="Pro residues" evidence="1">
    <location>
        <begin position="230"/>
        <end position="241"/>
    </location>
</feature>
<dbReference type="VEuPathDB" id="FungiDB:BO71DRAFT_484326"/>
<dbReference type="Proteomes" id="UP000247810">
    <property type="component" value="Unassembled WGS sequence"/>
</dbReference>
<feature type="region of interest" description="Disordered" evidence="1">
    <location>
        <begin position="226"/>
        <end position="264"/>
    </location>
</feature>
<sequence>MRLTPALHATKTLRAKPIPIPKPDTQQPVQQQVVYPWLHRLKATQLQHLAQQTGIQISGPKPALIARLEKELPECELFPVPVGATTSATAAAPTVTTATTVVSKNGTGRTGTGTGTVSGTTPGNKIPDLPPGTQSILSIDMGIRNFAFAHLLVSPPPSSPPPSSPSPSPSLSPSLSPSAAPLTSSSSSDADTDAYANEADEAPPTPQPKITLNAWRRLSISDIGEELVLPPTPTPNTPPPSSSNGESITDPNATPTPTPTEPPTFTPAIYARHAYAVITALLDTYRPTHVLIERQRFRTGGGAAVQEWTLRVGVFEGMLHAVLFAVGRERERQRQRQLELELELELRCERQRQGQGQGQGQVRREPLVGSAGGGGAAGTGLGLGLGLDPAPRVWAVEPARVSRFWTEGEGVGVGVGAGGEVKGKGKGKVKKRAKEVKYMKIGEGEGSADGDGGAGREVSVGGDKEVRDLVDAFLGRWEGRKGRNGKRTGKGKRKGRTEVDGEEAEEDDVDIGKLDDLADCLVQGVTWVEWQVRREKVLRKQREMLA</sequence>
<reference evidence="3 4" key="1">
    <citation type="submission" date="2018-02" db="EMBL/GenBank/DDBJ databases">
        <title>The genomes of Aspergillus section Nigri reveals drivers in fungal speciation.</title>
        <authorList>
            <consortium name="DOE Joint Genome Institute"/>
            <person name="Vesth T.C."/>
            <person name="Nybo J."/>
            <person name="Theobald S."/>
            <person name="Brandl J."/>
            <person name="Frisvad J.C."/>
            <person name="Nielsen K.F."/>
            <person name="Lyhne E.K."/>
            <person name="Kogle M.E."/>
            <person name="Kuo A."/>
            <person name="Riley R."/>
            <person name="Clum A."/>
            <person name="Nolan M."/>
            <person name="Lipzen A."/>
            <person name="Salamov A."/>
            <person name="Henrissat B."/>
            <person name="Wiebenga A."/>
            <person name="De vries R.P."/>
            <person name="Grigoriev I.V."/>
            <person name="Mortensen U.H."/>
            <person name="Andersen M.R."/>
            <person name="Baker S.E."/>
        </authorList>
    </citation>
    <scope>NUCLEOTIDE SEQUENCE [LARGE SCALE GENOMIC DNA]</scope>
    <source>
        <strain evidence="3 4">CBS 707.79</strain>
    </source>
</reference>
<accession>A0A319DZS2</accession>
<feature type="compositionally biased region" description="Pro residues" evidence="1">
    <location>
        <begin position="254"/>
        <end position="264"/>
    </location>
</feature>
<dbReference type="GO" id="GO:0000403">
    <property type="term" value="F:Y-form DNA binding"/>
    <property type="evidence" value="ECO:0007669"/>
    <property type="project" value="TreeGrafter"/>
</dbReference>
<dbReference type="GO" id="GO:0004520">
    <property type="term" value="F:DNA endonuclease activity"/>
    <property type="evidence" value="ECO:0007669"/>
    <property type="project" value="TreeGrafter"/>
</dbReference>
<dbReference type="InterPro" id="IPR039197">
    <property type="entry name" value="Mrs1/Cce1"/>
</dbReference>
<feature type="domain" description="SAP" evidence="2">
    <location>
        <begin position="38"/>
        <end position="72"/>
    </location>
</feature>
<name>A0A319DZS2_9EURO</name>
<dbReference type="PANTHER" id="PTHR28072:SF1">
    <property type="entry name" value="CRUCIFORM CUTTING ENDONUCLEASE 1, MITOCHONDRIAL-RELATED"/>
    <property type="match status" value="1"/>
</dbReference>
<feature type="region of interest" description="Disordered" evidence="1">
    <location>
        <begin position="480"/>
        <end position="507"/>
    </location>
</feature>
<dbReference type="GO" id="GO:0000402">
    <property type="term" value="F:crossed form four-way junction DNA binding"/>
    <property type="evidence" value="ECO:0007669"/>
    <property type="project" value="TreeGrafter"/>
</dbReference>
<dbReference type="InterPro" id="IPR015242">
    <property type="entry name" value="Ydc2_cat"/>
</dbReference>
<dbReference type="SUPFAM" id="SSF53098">
    <property type="entry name" value="Ribonuclease H-like"/>
    <property type="match status" value="2"/>
</dbReference>
<dbReference type="STRING" id="1448320.A0A319DZS2"/>
<dbReference type="GO" id="GO:0070336">
    <property type="term" value="F:flap-structured DNA binding"/>
    <property type="evidence" value="ECO:0007669"/>
    <property type="project" value="TreeGrafter"/>
</dbReference>
<dbReference type="EMBL" id="KZ825886">
    <property type="protein sequence ID" value="PYH93718.1"/>
    <property type="molecule type" value="Genomic_DNA"/>
</dbReference>
<dbReference type="OrthoDB" id="5552842at2759"/>
<feature type="compositionally biased region" description="Pro residues" evidence="1">
    <location>
        <begin position="154"/>
        <end position="170"/>
    </location>
</feature>
<feature type="compositionally biased region" description="Basic residues" evidence="1">
    <location>
        <begin position="482"/>
        <end position="495"/>
    </location>
</feature>
<dbReference type="PANTHER" id="PTHR28072">
    <property type="entry name" value="CRUCIFORM CUTTING ENDONUCLEASE 1, MITOCHONDRIAL-RELATED"/>
    <property type="match status" value="1"/>
</dbReference>
<dbReference type="InterPro" id="IPR003034">
    <property type="entry name" value="SAP_dom"/>
</dbReference>
<dbReference type="InterPro" id="IPR012337">
    <property type="entry name" value="RNaseH-like_sf"/>
</dbReference>
<feature type="region of interest" description="Disordered" evidence="1">
    <location>
        <begin position="154"/>
        <end position="212"/>
    </location>
</feature>
<dbReference type="GO" id="GO:0005739">
    <property type="term" value="C:mitochondrion"/>
    <property type="evidence" value="ECO:0007669"/>
    <property type="project" value="TreeGrafter"/>
</dbReference>
<evidence type="ECO:0000313" key="3">
    <source>
        <dbReference type="EMBL" id="PYH93718.1"/>
    </source>
</evidence>
<dbReference type="Pfam" id="PF02037">
    <property type="entry name" value="SAP"/>
    <property type="match status" value="1"/>
</dbReference>
<feature type="region of interest" description="Disordered" evidence="1">
    <location>
        <begin position="350"/>
        <end position="374"/>
    </location>
</feature>
<dbReference type="Gene3D" id="3.30.420.10">
    <property type="entry name" value="Ribonuclease H-like superfamily/Ribonuclease H"/>
    <property type="match status" value="1"/>
</dbReference>
<gene>
    <name evidence="3" type="ORF">BO71DRAFT_484326</name>
</gene>
<dbReference type="AlphaFoldDB" id="A0A319DZS2"/>
<proteinExistence type="predicted"/>
<dbReference type="PROSITE" id="PS50800">
    <property type="entry name" value="SAP"/>
    <property type="match status" value="1"/>
</dbReference>